<keyword evidence="2" id="KW-1185">Reference proteome</keyword>
<sequence>YACTVNQKDYYEHGALFRISYETRCVTYRCEYGSYLIYQEGCLDISSQRCVHVGHSWSVRCHNFLCTKTQENNIIRYEGLRNQI</sequence>
<protein>
    <submittedName>
        <fullName evidence="1">Uncharacterized protein</fullName>
    </submittedName>
</protein>
<gene>
    <name evidence="1" type="ORF">CUNI_LOCUS10821</name>
</gene>
<evidence type="ECO:0000313" key="1">
    <source>
        <dbReference type="EMBL" id="CAG5125263.1"/>
    </source>
</evidence>
<organism evidence="1 2">
    <name type="scientific">Candidula unifasciata</name>
    <dbReference type="NCBI Taxonomy" id="100452"/>
    <lineage>
        <taxon>Eukaryota</taxon>
        <taxon>Metazoa</taxon>
        <taxon>Spiralia</taxon>
        <taxon>Lophotrochozoa</taxon>
        <taxon>Mollusca</taxon>
        <taxon>Gastropoda</taxon>
        <taxon>Heterobranchia</taxon>
        <taxon>Euthyneura</taxon>
        <taxon>Panpulmonata</taxon>
        <taxon>Eupulmonata</taxon>
        <taxon>Stylommatophora</taxon>
        <taxon>Helicina</taxon>
        <taxon>Helicoidea</taxon>
        <taxon>Geomitridae</taxon>
        <taxon>Candidula</taxon>
    </lineage>
</organism>
<feature type="non-terminal residue" evidence="1">
    <location>
        <position position="1"/>
    </location>
</feature>
<evidence type="ECO:0000313" key="2">
    <source>
        <dbReference type="Proteomes" id="UP000678393"/>
    </source>
</evidence>
<reference evidence="1" key="1">
    <citation type="submission" date="2021-04" db="EMBL/GenBank/DDBJ databases">
        <authorList>
            <consortium name="Molecular Ecology Group"/>
        </authorList>
    </citation>
    <scope>NUCLEOTIDE SEQUENCE</scope>
</reference>
<comment type="caution">
    <text evidence="1">The sequence shown here is derived from an EMBL/GenBank/DDBJ whole genome shotgun (WGS) entry which is preliminary data.</text>
</comment>
<proteinExistence type="predicted"/>
<dbReference type="OrthoDB" id="6051653at2759"/>
<feature type="non-terminal residue" evidence="1">
    <location>
        <position position="84"/>
    </location>
</feature>
<accession>A0A8S3Z7B2</accession>
<name>A0A8S3Z7B2_9EUPU</name>
<dbReference type="EMBL" id="CAJHNH020002001">
    <property type="protein sequence ID" value="CAG5125263.1"/>
    <property type="molecule type" value="Genomic_DNA"/>
</dbReference>
<dbReference type="AlphaFoldDB" id="A0A8S3Z7B2"/>
<dbReference type="Proteomes" id="UP000678393">
    <property type="component" value="Unassembled WGS sequence"/>
</dbReference>